<gene>
    <name evidence="1" type="ORF">H8B19_02240</name>
</gene>
<accession>A0A8J6ISB1</accession>
<dbReference type="EMBL" id="JACNEP010000001">
    <property type="protein sequence ID" value="MBC3764681.1"/>
    <property type="molecule type" value="Genomic_DNA"/>
</dbReference>
<organism evidence="1 2">
    <name type="scientific">Neptunicella marina</name>
    <dbReference type="NCBI Taxonomy" id="2125989"/>
    <lineage>
        <taxon>Bacteria</taxon>
        <taxon>Pseudomonadati</taxon>
        <taxon>Pseudomonadota</taxon>
        <taxon>Gammaproteobacteria</taxon>
        <taxon>Alteromonadales</taxon>
        <taxon>Alteromonadaceae</taxon>
        <taxon>Neptunicella</taxon>
    </lineage>
</organism>
<name>A0A8J6ISB1_9ALTE</name>
<evidence type="ECO:0000313" key="1">
    <source>
        <dbReference type="EMBL" id="MBC3764681.1"/>
    </source>
</evidence>
<evidence type="ECO:0000313" key="2">
    <source>
        <dbReference type="Proteomes" id="UP000601768"/>
    </source>
</evidence>
<protein>
    <submittedName>
        <fullName evidence="1">Uncharacterized protein</fullName>
    </submittedName>
</protein>
<dbReference type="Proteomes" id="UP000601768">
    <property type="component" value="Unassembled WGS sequence"/>
</dbReference>
<sequence>MLLIIKRFYLINADYASPALIFPLVYFTPADSQCEFGKRYNMNTLFSVRKTGMAIMLLLVTLLTQTGCMQSQSHAAAHGDVPSTLVPANTLKIVNGVFYTSLTRGNWYYKGARAFNGTINAYIEIPAEVSMDKALLKSYLQTSICPGADKKLLWQQLQNITLKVHLYTEGNSRGIRTQCLNPLV</sequence>
<keyword evidence="2" id="KW-1185">Reference proteome</keyword>
<comment type="caution">
    <text evidence="1">The sequence shown here is derived from an EMBL/GenBank/DDBJ whole genome shotgun (WGS) entry which is preliminary data.</text>
</comment>
<dbReference type="RefSeq" id="WP_186505140.1">
    <property type="nucleotide sequence ID" value="NZ_JACNEP010000001.1"/>
</dbReference>
<reference evidence="1" key="2">
    <citation type="submission" date="2020-08" db="EMBL/GenBank/DDBJ databases">
        <authorList>
            <person name="Lai Q."/>
        </authorList>
    </citation>
    <scope>NUCLEOTIDE SEQUENCE</scope>
    <source>
        <strain evidence="1">S27-2</strain>
    </source>
</reference>
<proteinExistence type="predicted"/>
<reference evidence="1" key="1">
    <citation type="journal article" date="2018" name="Int. J. Syst. Evol. Microbiol.">
        <title>Neptunicella marina gen. nov., sp. nov., isolated from surface seawater.</title>
        <authorList>
            <person name="Liu X."/>
            <person name="Lai Q."/>
            <person name="Du Y."/>
            <person name="Zhang X."/>
            <person name="Liu Z."/>
            <person name="Sun F."/>
            <person name="Shao Z."/>
        </authorList>
    </citation>
    <scope>NUCLEOTIDE SEQUENCE</scope>
    <source>
        <strain evidence="1">S27-2</strain>
    </source>
</reference>
<dbReference type="AlphaFoldDB" id="A0A8J6ISB1"/>